<accession>A0AAW9HMP9</accession>
<evidence type="ECO:0000256" key="5">
    <source>
        <dbReference type="ARBA" id="ARBA00041564"/>
    </source>
</evidence>
<sequence>MAECSGANMTGSADAVDYANFEVHRLRQPLPICPELFGFAPSPNISAWVGPHLALLGWGEYVAVESEAPDTLERAAARWAQLSAAARRSGQTGQTERNGHNARTARTGHKNTQKYDDAELPCALPLAFGSFGFLRGGMLLIPETLLVITKEASWVIGVDCGELARRLDSLDGAAVCAAGRAALASIPGCGATHSEGGSLSESEWCTAVATVRDMLRAGQADKVVLARDKKLRAQRDFDPRLLCAHLARSYPSCWIYAVRGLVGATPELLVGTRAGEFSCRVLAGTATADEGEVLLASEKDRREHEIAVESVRSALTPVASSLDIPEQPELLRLPNVCHLATDVRGRSEHSALGLAYALHPTAAVCGQPTALARDILTDVEHMDRGRYAGPVGWVDAAGNGEFGIALRGGHITGNFITLYAGGGIMPQSIPEAEFAETEAKMLPMLSAVAESR</sequence>
<dbReference type="GO" id="GO:0008909">
    <property type="term" value="F:isochorismate synthase activity"/>
    <property type="evidence" value="ECO:0007669"/>
    <property type="project" value="UniProtKB-EC"/>
</dbReference>
<evidence type="ECO:0000313" key="9">
    <source>
        <dbReference type="EMBL" id="MDY5145886.1"/>
    </source>
</evidence>
<dbReference type="AlphaFoldDB" id="A0AAW9HMP9"/>
<dbReference type="PANTHER" id="PTHR42839:SF2">
    <property type="entry name" value="ISOCHORISMATE SYNTHASE ENTC"/>
    <property type="match status" value="1"/>
</dbReference>
<evidence type="ECO:0000259" key="7">
    <source>
        <dbReference type="Pfam" id="PF00425"/>
    </source>
</evidence>
<comment type="similarity">
    <text evidence="2">Belongs to the isochorismate synthase family.</text>
</comment>
<dbReference type="NCBIfam" id="TIGR00543">
    <property type="entry name" value="isochor_syn"/>
    <property type="match status" value="1"/>
</dbReference>
<keyword evidence="10" id="KW-1185">Reference proteome</keyword>
<gene>
    <name evidence="8" type="ORF">R6G74_08110</name>
    <name evidence="9" type="ORF">R6P33_02450</name>
</gene>
<dbReference type="InterPro" id="IPR004561">
    <property type="entry name" value="IsoChor_synthase"/>
</dbReference>
<protein>
    <recommendedName>
        <fullName evidence="3">isochorismate synthase</fullName>
        <ecNumber evidence="3">5.4.4.2</ecNumber>
    </recommendedName>
    <alternativeName>
        <fullName evidence="5">Isochorismate mutase</fullName>
    </alternativeName>
</protein>
<feature type="region of interest" description="Disordered" evidence="6">
    <location>
        <begin position="87"/>
        <end position="109"/>
    </location>
</feature>
<evidence type="ECO:0000256" key="6">
    <source>
        <dbReference type="SAM" id="MobiDB-lite"/>
    </source>
</evidence>
<dbReference type="EMBL" id="JAWNFV010000018">
    <property type="protein sequence ID" value="MDY5141266.1"/>
    <property type="molecule type" value="Genomic_DNA"/>
</dbReference>
<dbReference type="EC" id="5.4.4.2" evidence="3"/>
<keyword evidence="4 8" id="KW-0413">Isomerase</keyword>
<evidence type="ECO:0000313" key="10">
    <source>
        <dbReference type="Proteomes" id="UP001284901"/>
    </source>
</evidence>
<evidence type="ECO:0000256" key="3">
    <source>
        <dbReference type="ARBA" id="ARBA00012824"/>
    </source>
</evidence>
<reference evidence="8 10" key="1">
    <citation type="submission" date="2023-10" db="EMBL/GenBank/DDBJ databases">
        <title>Whole Genome based description of the genera Actinobaculum and Actinotignum reveals a complex phylogenetic relationship within the species included in the genus Actinotignum.</title>
        <authorList>
            <person name="Jensen C.S."/>
            <person name="Dargis R."/>
            <person name="Kemp M."/>
            <person name="Christensen J.J."/>
        </authorList>
    </citation>
    <scope>NUCLEOTIDE SEQUENCE</scope>
    <source>
        <strain evidence="9 10">SLA_B089</strain>
        <strain evidence="8">SLA_B245</strain>
    </source>
</reference>
<dbReference type="Gene3D" id="3.60.120.10">
    <property type="entry name" value="Anthranilate synthase"/>
    <property type="match status" value="1"/>
</dbReference>
<evidence type="ECO:0000256" key="1">
    <source>
        <dbReference type="ARBA" id="ARBA00000799"/>
    </source>
</evidence>
<dbReference type="Proteomes" id="UP001288320">
    <property type="component" value="Unassembled WGS sequence"/>
</dbReference>
<evidence type="ECO:0000256" key="4">
    <source>
        <dbReference type="ARBA" id="ARBA00023235"/>
    </source>
</evidence>
<dbReference type="PANTHER" id="PTHR42839">
    <property type="entry name" value="ISOCHORISMATE SYNTHASE ENTC"/>
    <property type="match status" value="1"/>
</dbReference>
<dbReference type="InterPro" id="IPR005801">
    <property type="entry name" value="ADC_synthase"/>
</dbReference>
<evidence type="ECO:0000313" key="11">
    <source>
        <dbReference type="Proteomes" id="UP001288320"/>
    </source>
</evidence>
<name>A0AAW9HMP9_9ACTO</name>
<dbReference type="SUPFAM" id="SSF56322">
    <property type="entry name" value="ADC synthase"/>
    <property type="match status" value="1"/>
</dbReference>
<dbReference type="GeneID" id="92814515"/>
<dbReference type="Proteomes" id="UP001284901">
    <property type="component" value="Unassembled WGS sequence"/>
</dbReference>
<dbReference type="Pfam" id="PF00425">
    <property type="entry name" value="Chorismate_bind"/>
    <property type="match status" value="1"/>
</dbReference>
<dbReference type="EMBL" id="JAWNFY010000005">
    <property type="protein sequence ID" value="MDY5145886.1"/>
    <property type="molecule type" value="Genomic_DNA"/>
</dbReference>
<proteinExistence type="inferred from homology"/>
<feature type="domain" description="Chorismate-utilising enzyme C-terminal" evidence="7">
    <location>
        <begin position="201"/>
        <end position="440"/>
    </location>
</feature>
<evidence type="ECO:0000256" key="2">
    <source>
        <dbReference type="ARBA" id="ARBA00005297"/>
    </source>
</evidence>
<comment type="catalytic activity">
    <reaction evidence="1">
        <text>chorismate = isochorismate</text>
        <dbReference type="Rhea" id="RHEA:18985"/>
        <dbReference type="ChEBI" id="CHEBI:29748"/>
        <dbReference type="ChEBI" id="CHEBI:29780"/>
        <dbReference type="EC" id="5.4.4.2"/>
    </reaction>
</comment>
<evidence type="ECO:0000313" key="8">
    <source>
        <dbReference type="EMBL" id="MDY5141266.1"/>
    </source>
</evidence>
<organism evidence="8 11">
    <name type="scientific">Actinotignum timonense</name>
    <dbReference type="NCBI Taxonomy" id="1870995"/>
    <lineage>
        <taxon>Bacteria</taxon>
        <taxon>Bacillati</taxon>
        <taxon>Actinomycetota</taxon>
        <taxon>Actinomycetes</taxon>
        <taxon>Actinomycetales</taxon>
        <taxon>Actinomycetaceae</taxon>
        <taxon>Actinotignum</taxon>
    </lineage>
</organism>
<dbReference type="InterPro" id="IPR015890">
    <property type="entry name" value="Chorismate_C"/>
</dbReference>
<comment type="caution">
    <text evidence="8">The sequence shown here is derived from an EMBL/GenBank/DDBJ whole genome shotgun (WGS) entry which is preliminary data.</text>
</comment>
<dbReference type="RefSeq" id="WP_087070550.1">
    <property type="nucleotide sequence ID" value="NZ_CAUPFC010000014.1"/>
</dbReference>